<dbReference type="PaxDb" id="5507-FOXG_05592P0"/>
<dbReference type="Pfam" id="PF10042">
    <property type="entry name" value="DUF2278"/>
    <property type="match status" value="1"/>
</dbReference>
<accession>F9FF46</accession>
<sequence length="430" mass="47854">MSRSIRPEITYHIESRAWLADWNVPSVQRSTLYHHVLYQVHNLQQALPFSTINPPISLDASSASFTITLTSLYPVTQFQFVTMGIKGYGVWRAKPIRYTFEDRSVDPHTPHLSLYFKDNKGGNGRAAVNIKSGNRKESRLAYWAVSDFTHDITRKLASLNNGFHLLSDSSEQKLDGLALDYIRSNLFSRDNGRVLEHDIDGADNDILDQLRPIVDRAIAAEAIVYIYGSRFSDGKGIHNIHMNQGNSGRWEKDNGVFQDGALIFEFEDHWEAVFIGFASQAVHTRDGPERAGYPLPDEGFLTWATFLAPERPDTDKKDDDVADSPVFITEALVNPPGPDQQPGNPPETITLKNRTQNEIDLGGWKIRIKTGATQILPSGIRIDPNGTMKIVTTVPLSNQGGIITLLNAQGLKVHGVSYTKTQANGVVVSF</sequence>
<feature type="domain" description="LTD" evidence="1">
    <location>
        <begin position="302"/>
        <end position="420"/>
    </location>
</feature>
<dbReference type="Pfam" id="PF00932">
    <property type="entry name" value="LTD"/>
    <property type="match status" value="1"/>
</dbReference>
<dbReference type="AlphaFoldDB" id="F9FF46"/>
<evidence type="ECO:0000259" key="1">
    <source>
        <dbReference type="PROSITE" id="PS51841"/>
    </source>
</evidence>
<dbReference type="InterPro" id="IPR001322">
    <property type="entry name" value="Lamin_tail_dom"/>
</dbReference>
<reference evidence="2" key="1">
    <citation type="journal article" date="2012" name="Mol. Plant Microbe Interact.">
        <title>A highly conserved effector in Fusarium oxysporum is required for full virulence on Arabidopsis.</title>
        <authorList>
            <person name="Thatcher L.F."/>
            <person name="Gardiner D.M."/>
            <person name="Kazan K."/>
            <person name="Manners J."/>
        </authorList>
    </citation>
    <scope>NUCLEOTIDE SEQUENCE [LARGE SCALE GENOMIC DNA]</scope>
    <source>
        <strain evidence="2">Fo5176</strain>
    </source>
</reference>
<evidence type="ECO:0000313" key="2">
    <source>
        <dbReference type="EMBL" id="EGU84470.1"/>
    </source>
</evidence>
<comment type="caution">
    <text evidence="2">The sequence shown here is derived from an EMBL/GenBank/DDBJ whole genome shotgun (WGS) entry which is preliminary data.</text>
</comment>
<organism evidence="2">
    <name type="scientific">Fusarium oxysporum (strain Fo5176)</name>
    <name type="common">Fusarium vascular wilt</name>
    <dbReference type="NCBI Taxonomy" id="660025"/>
    <lineage>
        <taxon>Eukaryota</taxon>
        <taxon>Fungi</taxon>
        <taxon>Dikarya</taxon>
        <taxon>Ascomycota</taxon>
        <taxon>Pezizomycotina</taxon>
        <taxon>Sordariomycetes</taxon>
        <taxon>Hypocreomycetidae</taxon>
        <taxon>Hypocreales</taxon>
        <taxon>Nectriaceae</taxon>
        <taxon>Fusarium</taxon>
        <taxon>Fusarium oxysporum species complex</taxon>
    </lineage>
</organism>
<dbReference type="STRING" id="660025.F9FF46"/>
<dbReference type="InterPro" id="IPR036415">
    <property type="entry name" value="Lamin_tail_dom_sf"/>
</dbReference>
<dbReference type="SUPFAM" id="SSF74853">
    <property type="entry name" value="Lamin A/C globular tail domain"/>
    <property type="match status" value="1"/>
</dbReference>
<protein>
    <recommendedName>
        <fullName evidence="1">LTD domain-containing protein</fullName>
    </recommendedName>
</protein>
<dbReference type="InterPro" id="IPR019268">
    <property type="entry name" value="DUF2278"/>
</dbReference>
<proteinExistence type="predicted"/>
<dbReference type="PROSITE" id="PS51841">
    <property type="entry name" value="LTD"/>
    <property type="match status" value="1"/>
</dbReference>
<gene>
    <name evidence="2" type="ORF">FOXB_05025</name>
</gene>
<dbReference type="EMBL" id="AFQF01001594">
    <property type="protein sequence ID" value="EGU84470.1"/>
    <property type="molecule type" value="Genomic_DNA"/>
</dbReference>
<dbReference type="OrthoDB" id="2580841at2759"/>
<dbReference type="Gene3D" id="2.60.40.1260">
    <property type="entry name" value="Lamin Tail domain"/>
    <property type="match status" value="1"/>
</dbReference>
<name>F9FF46_FUSOF</name>